<organism evidence="5 6">
    <name type="scientific">Sphaerochaeta pleomorpha (strain ATCC BAA-1885 / DSM 22778 / Grapes)</name>
    <dbReference type="NCBI Taxonomy" id="158190"/>
    <lineage>
        <taxon>Bacteria</taxon>
        <taxon>Pseudomonadati</taxon>
        <taxon>Spirochaetota</taxon>
        <taxon>Spirochaetia</taxon>
        <taxon>Spirochaetales</taxon>
        <taxon>Sphaerochaetaceae</taxon>
        <taxon>Sphaerochaeta</taxon>
    </lineage>
</organism>
<name>G8QQH1_SPHPG</name>
<dbReference type="InterPro" id="IPR051312">
    <property type="entry name" value="Diverse_Substr_Oxidored"/>
</dbReference>
<evidence type="ECO:0000259" key="4">
    <source>
        <dbReference type="PROSITE" id="PS51387"/>
    </source>
</evidence>
<dbReference type="Gene3D" id="3.30.465.10">
    <property type="match status" value="1"/>
</dbReference>
<reference evidence="5 6" key="1">
    <citation type="submission" date="2011-11" db="EMBL/GenBank/DDBJ databases">
        <title>Complete sequence of Spirochaeta sp. grapes.</title>
        <authorList>
            <consortium name="US DOE Joint Genome Institute"/>
            <person name="Lucas S."/>
            <person name="Han J."/>
            <person name="Lapidus A."/>
            <person name="Cheng J.-F."/>
            <person name="Goodwin L."/>
            <person name="Pitluck S."/>
            <person name="Peters L."/>
            <person name="Ovchinnikova G."/>
            <person name="Munk A.C."/>
            <person name="Detter J.C."/>
            <person name="Han C."/>
            <person name="Tapia R."/>
            <person name="Land M."/>
            <person name="Hauser L."/>
            <person name="Kyrpides N."/>
            <person name="Ivanova N."/>
            <person name="Pagani I."/>
            <person name="Ritalahtilisa K."/>
            <person name="Loeffler F."/>
            <person name="Woyke T."/>
        </authorList>
    </citation>
    <scope>NUCLEOTIDE SEQUENCE [LARGE SCALE GENOMIC DNA]</scope>
    <source>
        <strain evidence="6">ATCC BAA-1885 / DSM 22778 / Grapes</strain>
    </source>
</reference>
<protein>
    <submittedName>
        <fullName evidence="5">Aerobic-type carbon monoxide dehydrogenase, middle subunit CoxM/CutM-like protein</fullName>
    </submittedName>
</protein>
<sequence length="288" mass="31401">MVTYIPETLEEALAIRKESGARPLAGGTDLMVQYRRGVGVTPKFPWPIMIVSQLAELKGISQDLDGSCVIGAGVTSTEIAESEMVPFHVREAASRMGAISLRNLATIGGNIGNASPKGDLPAVLILLDASLVLSSVSGERIVLLDDFIVGAKKTLLREDELITKIIIPRPEKPFTYVWYRKIGTRKANAISKLSFSAAMTVDDEGIVTDFRASSGAAGPKIARNKELESTLIGKNIEDLPSMIPAFLLEYDKIISPHAMPEYRRESTKRMLAYFLEQVAKRPASEIIK</sequence>
<dbReference type="PROSITE" id="PS51387">
    <property type="entry name" value="FAD_PCMH"/>
    <property type="match status" value="1"/>
</dbReference>
<keyword evidence="3" id="KW-0560">Oxidoreductase</keyword>
<dbReference type="InterPro" id="IPR016169">
    <property type="entry name" value="FAD-bd_PCMH_sub2"/>
</dbReference>
<evidence type="ECO:0000313" key="6">
    <source>
        <dbReference type="Proteomes" id="UP000005632"/>
    </source>
</evidence>
<dbReference type="Proteomes" id="UP000005632">
    <property type="component" value="Chromosome"/>
</dbReference>
<dbReference type="STRING" id="158190.SpiGrapes_3155"/>
<dbReference type="eggNOG" id="COG1319">
    <property type="taxonomic scope" value="Bacteria"/>
</dbReference>
<dbReference type="OrthoDB" id="9774454at2"/>
<dbReference type="HOGENOM" id="CLU_058050_0_0_12"/>
<dbReference type="Gene3D" id="3.30.390.50">
    <property type="entry name" value="CO dehydrogenase flavoprotein, C-terminal domain"/>
    <property type="match status" value="1"/>
</dbReference>
<gene>
    <name evidence="5" type="ordered locus">SpiGrapes_3155</name>
</gene>
<dbReference type="InterPro" id="IPR016166">
    <property type="entry name" value="FAD-bd_PCMH"/>
</dbReference>
<keyword evidence="1" id="KW-0285">Flavoprotein</keyword>
<proteinExistence type="predicted"/>
<dbReference type="EMBL" id="CP003155">
    <property type="protein sequence ID" value="AEV30901.1"/>
    <property type="molecule type" value="Genomic_DNA"/>
</dbReference>
<dbReference type="InterPro" id="IPR036318">
    <property type="entry name" value="FAD-bd_PCMH-like_sf"/>
</dbReference>
<dbReference type="SUPFAM" id="SSF56176">
    <property type="entry name" value="FAD-binding/transporter-associated domain-like"/>
    <property type="match status" value="1"/>
</dbReference>
<evidence type="ECO:0000313" key="5">
    <source>
        <dbReference type="EMBL" id="AEV30901.1"/>
    </source>
</evidence>
<dbReference type="AlphaFoldDB" id="G8QQH1"/>
<keyword evidence="6" id="KW-1185">Reference proteome</keyword>
<evidence type="ECO:0000256" key="1">
    <source>
        <dbReference type="ARBA" id="ARBA00022630"/>
    </source>
</evidence>
<dbReference type="KEGG" id="sgp:SpiGrapes_3155"/>
<dbReference type="SUPFAM" id="SSF55447">
    <property type="entry name" value="CO dehydrogenase flavoprotein C-terminal domain-like"/>
    <property type="match status" value="1"/>
</dbReference>
<dbReference type="Pfam" id="PF00941">
    <property type="entry name" value="FAD_binding_5"/>
    <property type="match status" value="1"/>
</dbReference>
<dbReference type="GO" id="GO:0071949">
    <property type="term" value="F:FAD binding"/>
    <property type="evidence" value="ECO:0007669"/>
    <property type="project" value="InterPro"/>
</dbReference>
<feature type="domain" description="FAD-binding PCMH-type" evidence="4">
    <location>
        <begin position="1"/>
        <end position="172"/>
    </location>
</feature>
<dbReference type="PANTHER" id="PTHR42659:SF2">
    <property type="entry name" value="XANTHINE DEHYDROGENASE SUBUNIT C-RELATED"/>
    <property type="match status" value="1"/>
</dbReference>
<dbReference type="GO" id="GO:0016491">
    <property type="term" value="F:oxidoreductase activity"/>
    <property type="evidence" value="ECO:0007669"/>
    <property type="project" value="UniProtKB-KW"/>
</dbReference>
<dbReference type="InterPro" id="IPR036683">
    <property type="entry name" value="CO_DH_flav_C_dom_sf"/>
</dbReference>
<evidence type="ECO:0000256" key="3">
    <source>
        <dbReference type="ARBA" id="ARBA00023002"/>
    </source>
</evidence>
<dbReference type="InterPro" id="IPR002346">
    <property type="entry name" value="Mopterin_DH_FAD-bd"/>
</dbReference>
<dbReference type="InterPro" id="IPR016167">
    <property type="entry name" value="FAD-bd_PCMH_sub1"/>
</dbReference>
<evidence type="ECO:0000256" key="2">
    <source>
        <dbReference type="ARBA" id="ARBA00022827"/>
    </source>
</evidence>
<dbReference type="Pfam" id="PF03450">
    <property type="entry name" value="CO_deh_flav_C"/>
    <property type="match status" value="1"/>
</dbReference>
<dbReference type="RefSeq" id="WP_014271740.1">
    <property type="nucleotide sequence ID" value="NC_016633.1"/>
</dbReference>
<dbReference type="InterPro" id="IPR005107">
    <property type="entry name" value="CO_DH_flav_C"/>
</dbReference>
<dbReference type="SMART" id="SM01092">
    <property type="entry name" value="CO_deh_flav_C"/>
    <property type="match status" value="1"/>
</dbReference>
<dbReference type="Gene3D" id="3.30.43.10">
    <property type="entry name" value="Uridine Diphospho-n-acetylenolpyruvylglucosamine Reductase, domain 2"/>
    <property type="match status" value="1"/>
</dbReference>
<accession>G8QQH1</accession>
<dbReference type="PANTHER" id="PTHR42659">
    <property type="entry name" value="XANTHINE DEHYDROGENASE SUBUNIT C-RELATED"/>
    <property type="match status" value="1"/>
</dbReference>
<keyword evidence="2" id="KW-0274">FAD</keyword>